<name>A0A7X0REG7_9ACTN</name>
<keyword evidence="2" id="KW-1185">Reference proteome</keyword>
<gene>
    <name evidence="1" type="ORF">H5V45_05690</name>
</gene>
<dbReference type="Proteomes" id="UP000523955">
    <property type="component" value="Unassembled WGS sequence"/>
</dbReference>
<accession>A0A7X0REG7</accession>
<comment type="caution">
    <text evidence="1">The sequence shown here is derived from an EMBL/GenBank/DDBJ whole genome shotgun (WGS) entry which is preliminary data.</text>
</comment>
<proteinExistence type="predicted"/>
<dbReference type="PANTHER" id="PTHR48098:SF1">
    <property type="entry name" value="DIACYLGLYCEROL ACYLTRANSFERASE_MYCOLYLTRANSFERASE AG85A"/>
    <property type="match status" value="1"/>
</dbReference>
<dbReference type="Gene3D" id="3.40.50.1820">
    <property type="entry name" value="alpha/beta hydrolase"/>
    <property type="match status" value="1"/>
</dbReference>
<dbReference type="InterPro" id="IPR000801">
    <property type="entry name" value="Esterase-like"/>
</dbReference>
<dbReference type="RefSeq" id="WP_185252037.1">
    <property type="nucleotide sequence ID" value="NZ_JACKXE010000001.1"/>
</dbReference>
<dbReference type="EMBL" id="JACKXE010000001">
    <property type="protein sequence ID" value="MBB6626808.1"/>
    <property type="molecule type" value="Genomic_DNA"/>
</dbReference>
<evidence type="ECO:0000313" key="2">
    <source>
        <dbReference type="Proteomes" id="UP000523955"/>
    </source>
</evidence>
<dbReference type="PANTHER" id="PTHR48098">
    <property type="entry name" value="ENTEROCHELIN ESTERASE-RELATED"/>
    <property type="match status" value="1"/>
</dbReference>
<dbReference type="Pfam" id="PF00756">
    <property type="entry name" value="Esterase"/>
    <property type="match status" value="1"/>
</dbReference>
<evidence type="ECO:0000313" key="1">
    <source>
        <dbReference type="EMBL" id="MBB6626808.1"/>
    </source>
</evidence>
<protein>
    <submittedName>
        <fullName evidence="1">Esterase family protein</fullName>
    </submittedName>
</protein>
<dbReference type="GO" id="GO:0016747">
    <property type="term" value="F:acyltransferase activity, transferring groups other than amino-acyl groups"/>
    <property type="evidence" value="ECO:0007669"/>
    <property type="project" value="TreeGrafter"/>
</dbReference>
<sequence length="261" mass="27795">MAAVTCDFFSDELEMGTSVSVVLPQVTREQIGVSGDAGDAGAGRDLPVLYLLHGLSDDHSAWTRYTSIERYAAAAGIAVVMPAVGRSFYADEAHGHRYWSYASEELPQVMRSFFRISDRPEDTFVAGLSMGGYGALKLALTHPERYAAAASLSGGLDVATLAGFPHRKALFERVFDGTPGPGDDLFALLAAADVAALPPLHVSCGTDDPLLPMSERMVAEARAAGADVTDDFRPGAHEWGLWDAVVADVIAWLPVRRGTTP</sequence>
<dbReference type="InterPro" id="IPR050583">
    <property type="entry name" value="Mycobacterial_A85_antigen"/>
</dbReference>
<organism evidence="1 2">
    <name type="scientific">Nocardioides luti</name>
    <dbReference type="NCBI Taxonomy" id="2761101"/>
    <lineage>
        <taxon>Bacteria</taxon>
        <taxon>Bacillati</taxon>
        <taxon>Actinomycetota</taxon>
        <taxon>Actinomycetes</taxon>
        <taxon>Propionibacteriales</taxon>
        <taxon>Nocardioidaceae</taxon>
        <taxon>Nocardioides</taxon>
    </lineage>
</organism>
<reference evidence="1 2" key="1">
    <citation type="submission" date="2020-08" db="EMBL/GenBank/DDBJ databases">
        <authorList>
            <person name="Seo M.-J."/>
        </authorList>
    </citation>
    <scope>NUCLEOTIDE SEQUENCE [LARGE SCALE GENOMIC DNA]</scope>
    <source>
        <strain evidence="1 2">KIGAM211</strain>
    </source>
</reference>
<dbReference type="InterPro" id="IPR029058">
    <property type="entry name" value="AB_hydrolase_fold"/>
</dbReference>
<dbReference type="SUPFAM" id="SSF53474">
    <property type="entry name" value="alpha/beta-Hydrolases"/>
    <property type="match status" value="1"/>
</dbReference>
<dbReference type="AlphaFoldDB" id="A0A7X0REG7"/>